<protein>
    <submittedName>
        <fullName evidence="4">Chitinase</fullName>
    </submittedName>
</protein>
<name>J9D088_9ZZZZ</name>
<dbReference type="GO" id="GO:0005975">
    <property type="term" value="P:carbohydrate metabolic process"/>
    <property type="evidence" value="ECO:0007669"/>
    <property type="project" value="InterPro"/>
</dbReference>
<evidence type="ECO:0000259" key="3">
    <source>
        <dbReference type="PROSITE" id="PS51910"/>
    </source>
</evidence>
<organism evidence="4">
    <name type="scientific">gut metagenome</name>
    <dbReference type="NCBI Taxonomy" id="749906"/>
    <lineage>
        <taxon>unclassified sequences</taxon>
        <taxon>metagenomes</taxon>
        <taxon>organismal metagenomes</taxon>
    </lineage>
</organism>
<keyword evidence="1" id="KW-0378">Hydrolase</keyword>
<dbReference type="PROSITE" id="PS01095">
    <property type="entry name" value="GH18_1"/>
    <property type="match status" value="1"/>
</dbReference>
<dbReference type="InterPro" id="IPR046692">
    <property type="entry name" value="DUF6562"/>
</dbReference>
<accession>J9D088</accession>
<reference evidence="4" key="1">
    <citation type="journal article" date="2012" name="PLoS ONE">
        <title>Gene sets for utilization of primary and secondary nutrition supplies in the distal gut of endangered iberian lynx.</title>
        <authorList>
            <person name="Alcaide M."/>
            <person name="Messina E."/>
            <person name="Richter M."/>
            <person name="Bargiela R."/>
            <person name="Peplies J."/>
            <person name="Huws S.A."/>
            <person name="Newbold C.J."/>
            <person name="Golyshin P.N."/>
            <person name="Simon M.A."/>
            <person name="Lopez G."/>
            <person name="Yakimov M.M."/>
            <person name="Ferrer M."/>
        </authorList>
    </citation>
    <scope>NUCLEOTIDE SEQUENCE</scope>
</reference>
<dbReference type="EMBL" id="AMCI01001316">
    <property type="protein sequence ID" value="EJX05956.1"/>
    <property type="molecule type" value="Genomic_DNA"/>
</dbReference>
<feature type="domain" description="GH18" evidence="3">
    <location>
        <begin position="493"/>
        <end position="805"/>
    </location>
</feature>
<dbReference type="InterPro" id="IPR011583">
    <property type="entry name" value="Chitinase_II/V-like_cat"/>
</dbReference>
<dbReference type="Pfam" id="PF13385">
    <property type="entry name" value="Laminin_G_3"/>
    <property type="match status" value="1"/>
</dbReference>
<dbReference type="Gene3D" id="2.60.120.200">
    <property type="match status" value="1"/>
</dbReference>
<dbReference type="PROSITE" id="PS51910">
    <property type="entry name" value="GH18_2"/>
    <property type="match status" value="1"/>
</dbReference>
<dbReference type="PANTHER" id="PTHR11177">
    <property type="entry name" value="CHITINASE"/>
    <property type="match status" value="1"/>
</dbReference>
<dbReference type="Pfam" id="PF20200">
    <property type="entry name" value="DUF6562"/>
    <property type="match status" value="1"/>
</dbReference>
<dbReference type="SMART" id="SM00636">
    <property type="entry name" value="Glyco_18"/>
    <property type="match status" value="1"/>
</dbReference>
<dbReference type="SUPFAM" id="SSF51445">
    <property type="entry name" value="(Trans)glycosidases"/>
    <property type="match status" value="1"/>
</dbReference>
<evidence type="ECO:0000256" key="2">
    <source>
        <dbReference type="ARBA" id="ARBA00023295"/>
    </source>
</evidence>
<dbReference type="InterPro" id="IPR001223">
    <property type="entry name" value="Glyco_hydro18_cat"/>
</dbReference>
<evidence type="ECO:0000256" key="1">
    <source>
        <dbReference type="ARBA" id="ARBA00022801"/>
    </source>
</evidence>
<proteinExistence type="predicted"/>
<gene>
    <name evidence="4" type="ORF">EVA_05940</name>
</gene>
<dbReference type="InterPro" id="IPR013320">
    <property type="entry name" value="ConA-like_dom_sf"/>
</dbReference>
<dbReference type="Gene3D" id="3.20.20.80">
    <property type="entry name" value="Glycosidases"/>
    <property type="match status" value="1"/>
</dbReference>
<evidence type="ECO:0000313" key="4">
    <source>
        <dbReference type="EMBL" id="EJX05956.1"/>
    </source>
</evidence>
<dbReference type="SUPFAM" id="SSF49899">
    <property type="entry name" value="Concanavalin A-like lectins/glucanases"/>
    <property type="match status" value="1"/>
</dbReference>
<comment type="caution">
    <text evidence="4">The sequence shown here is derived from an EMBL/GenBank/DDBJ whole genome shotgun (WGS) entry which is preliminary data.</text>
</comment>
<dbReference type="PANTHER" id="PTHR11177:SF317">
    <property type="entry name" value="CHITINASE 12-RELATED"/>
    <property type="match status" value="1"/>
</dbReference>
<dbReference type="Pfam" id="PF00704">
    <property type="entry name" value="Glyco_hydro_18"/>
    <property type="match status" value="1"/>
</dbReference>
<dbReference type="AlphaFoldDB" id="J9D088"/>
<keyword evidence="2" id="KW-0326">Glycosidase</keyword>
<dbReference type="InterPro" id="IPR001579">
    <property type="entry name" value="Glyco_hydro_18_chit_AS"/>
</dbReference>
<dbReference type="InterPro" id="IPR017853">
    <property type="entry name" value="GH"/>
</dbReference>
<dbReference type="GO" id="GO:0004553">
    <property type="term" value="F:hydrolase activity, hydrolyzing O-glycosyl compounds"/>
    <property type="evidence" value="ECO:0007669"/>
    <property type="project" value="InterPro"/>
</dbReference>
<sequence>MALFWTGCSDETETINNLERTIVHLIPEGKTNGRAVTAPQQVNGYHLRYVLEAYEEESNGALGAKVTRLCQTSPTFQLELAASKKYTLLAWADYVNSGVDNTNLNNVKDEFYTTTDLQNVSMKTDQWKLNTAAKDAFCTVKKEVMQNGAGIELLLKRPLAMLNVKTKTAAQQAKAIQIKYPNVYTAYNVLAGDVVGSASALHFSAPILTDESDHRIAFDYLFVHPLSDPDLYAQGSTLYNVMINLFSQTETNGDPDTSYEVEFVPFSPNYRTNLTCSDIPTADVQTQVNITVDGAFETPEMNDPNQFLNSSYIRSSFYETGRIYDKSLQTCNDLIFLVANPYFGGPLYFETPENSFELPQGATWVDQFEQRQGVLALDGTTQLDAKSDILNKATGQFPKFTFGTWLYLDEWTPDAYLFKKQNNDNTPKVGLKLGSTPGQLTFFVDQSSHTFNAPALTVSAWHHVALAHNGGSSTILYIDGEAVETAQALPKLPGMNAFYKIYLGSNLKGKLDEAFFNMLNLNQNGIKTIMNTGIDFKNWNNTKTQAYWKFDDATQPGKDSHSWVIIMNDIRTKITGKDIKFRLGISGGDWMKVCSDAERRTNFAKQIKQTLETYHLDGVDLDFEWSYSDTELKNYSATIVEIRNIIGSDYLFTVSLHPVSYRITPEAIAACDWISFQCYGPKGTEFAYDKYERHIQDALAYGLPANKLVAGVPFYGTKNWNQGNSEGTAAYCDMVKDNAVTNTTDDQVTYKGTTYYLNSVSTIQKKVQYARQHHLRGIMSWDLATDCDYDNPLSLQRAVVESIWK</sequence>
<dbReference type="Gene3D" id="3.40.5.30">
    <property type="entry name" value="(Trans)glycosidases - domain 2"/>
    <property type="match status" value="1"/>
</dbReference>
<dbReference type="InterPro" id="IPR050314">
    <property type="entry name" value="Glycosyl_Hydrlase_18"/>
</dbReference>
<dbReference type="GO" id="GO:0008061">
    <property type="term" value="F:chitin binding"/>
    <property type="evidence" value="ECO:0007669"/>
    <property type="project" value="InterPro"/>
</dbReference>